<dbReference type="SUPFAM" id="SSF52047">
    <property type="entry name" value="RNI-like"/>
    <property type="match status" value="1"/>
</dbReference>
<comment type="subcellular location">
    <subcellularLocation>
        <location evidence="1">Nucleus</location>
    </subcellularLocation>
</comment>
<reference evidence="10" key="1">
    <citation type="submission" date="2025-08" db="UniProtKB">
        <authorList>
            <consortium name="Ensembl"/>
        </authorList>
    </citation>
    <scope>IDENTIFICATION</scope>
</reference>
<dbReference type="GO" id="GO:0005829">
    <property type="term" value="C:cytosol"/>
    <property type="evidence" value="ECO:0007669"/>
    <property type="project" value="TreeGrafter"/>
</dbReference>
<evidence type="ECO:0000256" key="3">
    <source>
        <dbReference type="ARBA" id="ARBA00022614"/>
    </source>
</evidence>
<dbReference type="Gene3D" id="1.25.40.200">
    <property type="entry name" value="Ran-GTPase activating protein 1, C-terminal domain"/>
    <property type="match status" value="1"/>
</dbReference>
<evidence type="ECO:0000259" key="9">
    <source>
        <dbReference type="Pfam" id="PF07834"/>
    </source>
</evidence>
<dbReference type="AlphaFoldDB" id="A0A674BI87"/>
<feature type="domain" description="Ran-GTPase activating protein 1 C-terminal" evidence="9">
    <location>
        <begin position="444"/>
        <end position="619"/>
    </location>
</feature>
<dbReference type="GeneTree" id="ENSGT00440000039203"/>
<dbReference type="Pfam" id="PF13516">
    <property type="entry name" value="LRR_6"/>
    <property type="match status" value="3"/>
</dbReference>
<dbReference type="InterPro" id="IPR027038">
    <property type="entry name" value="RanGap"/>
</dbReference>
<dbReference type="InterPro" id="IPR001611">
    <property type="entry name" value="Leu-rich_rpt"/>
</dbReference>
<dbReference type="GO" id="GO:0005634">
    <property type="term" value="C:nucleus"/>
    <property type="evidence" value="ECO:0007669"/>
    <property type="project" value="UniProtKB-SubCell"/>
</dbReference>
<dbReference type="InterPro" id="IPR032675">
    <property type="entry name" value="LRR_dom_sf"/>
</dbReference>
<dbReference type="GO" id="GO:0007165">
    <property type="term" value="P:signal transduction"/>
    <property type="evidence" value="ECO:0007669"/>
    <property type="project" value="InterPro"/>
</dbReference>
<feature type="region of interest" description="Disordered" evidence="8">
    <location>
        <begin position="403"/>
        <end position="471"/>
    </location>
</feature>
<evidence type="ECO:0000256" key="7">
    <source>
        <dbReference type="ARBA" id="ARBA00074239"/>
    </source>
</evidence>
<evidence type="ECO:0000256" key="5">
    <source>
        <dbReference type="ARBA" id="ARBA00023242"/>
    </source>
</evidence>
<comment type="similarity">
    <text evidence="6">Belongs to the RNA1 family.</text>
</comment>
<accession>A0A674BI87</accession>
<evidence type="ECO:0000256" key="6">
    <source>
        <dbReference type="ARBA" id="ARBA00060740"/>
    </source>
</evidence>
<name>A0A674BI87_SALTR</name>
<proteinExistence type="inferred from homology"/>
<sequence>MSQRNCLELQVPCVSRQSWSSKCLNVRTERETPCGTDSAVLETTSYTQKFRFLCSPGVLMATDAVAQLADSLAKTQVTEGELSYKGQGRKFDNMVKEIQEFKGLQALRLEGNTYGVEAAQAIAKALETKSEFKYCYWSDMFTGRLRSEIPPALNALGAALMTAGARLTVLDLSDNAFGPDGVKGIEKLLKSTACHTLQELRLNNCGMGIGGGKILAAALTECYKQSSAQGTPLGLKVFIAGRNRLENDGATALAQAFQLMGSLEEVHVPQNGINHPGVTALATAMQHNPQLRVLNLNDNTFTKKGAIAMAQALKHLRRVQVINFGDCLVRSEGAIAIAEAVTEGLPILKELNLSFGEITGEAALLVAQSVEGKATLEKLDLNGNCLGEEGCDDLREVMDGLNMGDLLGSLSDDEGEPEEDDDEEDDDDDDEEDDDEEDDYEEEDDVEEEEDSGVNQVSSPPSVPRPPDAASFLCFPSPDKLLKLGTKRALLFEQQVDVADAGKTAEAFLKISSVYNEEDEDVKSAVLDSIDAILRKAFASPSFQGYNFVSSLLVMLGLLKSEDKVKPVRVVPGHLQALEYVVRQDYFPQDHIAVLEAFIHVQALESCSSARNILKSTLEQVRPEN</sequence>
<keyword evidence="2" id="KW-0343">GTPase activation</keyword>
<evidence type="ECO:0000313" key="11">
    <source>
        <dbReference type="Proteomes" id="UP000472277"/>
    </source>
</evidence>
<dbReference type="InParanoid" id="A0A674BI87"/>
<protein>
    <recommendedName>
        <fullName evidence="7">Ran GTPase-activating protein 1</fullName>
    </recommendedName>
</protein>
<dbReference type="OMA" id="RDNMFGK"/>
<evidence type="ECO:0000256" key="4">
    <source>
        <dbReference type="ARBA" id="ARBA00022737"/>
    </source>
</evidence>
<keyword evidence="11" id="KW-1185">Reference proteome</keyword>
<dbReference type="PANTHER" id="PTHR24113">
    <property type="entry name" value="RAN GTPASE-ACTIVATING PROTEIN 1"/>
    <property type="match status" value="1"/>
</dbReference>
<dbReference type="SMART" id="SM00368">
    <property type="entry name" value="LRR_RI"/>
    <property type="match status" value="7"/>
</dbReference>
<dbReference type="GO" id="GO:0031267">
    <property type="term" value="F:small GTPase binding"/>
    <property type="evidence" value="ECO:0007669"/>
    <property type="project" value="TreeGrafter"/>
</dbReference>
<keyword evidence="3" id="KW-0433">Leucine-rich repeat</keyword>
<dbReference type="Proteomes" id="UP000472277">
    <property type="component" value="Chromosome 32"/>
</dbReference>
<evidence type="ECO:0000256" key="8">
    <source>
        <dbReference type="SAM" id="MobiDB-lite"/>
    </source>
</evidence>
<dbReference type="InterPro" id="IPR036720">
    <property type="entry name" value="RanGAP1_C_sf"/>
</dbReference>
<dbReference type="FunCoup" id="A0A674BI87">
    <property type="interactions" value="1829"/>
</dbReference>
<dbReference type="GO" id="GO:0048471">
    <property type="term" value="C:perinuclear region of cytoplasm"/>
    <property type="evidence" value="ECO:0007669"/>
    <property type="project" value="TreeGrafter"/>
</dbReference>
<keyword evidence="4" id="KW-0677">Repeat</keyword>
<dbReference type="Ensembl" id="ENSSTUT00000075109.1">
    <property type="protein sequence ID" value="ENSSTUP00000070741.1"/>
    <property type="gene ID" value="ENSSTUG00000030928.1"/>
</dbReference>
<gene>
    <name evidence="10" type="primary">RANGAP1</name>
    <name evidence="10" type="synonym">LOC115171288</name>
</gene>
<dbReference type="PANTHER" id="PTHR24113:SF12">
    <property type="entry name" value="RAN GTPASE-ACTIVATING PROTEIN 1"/>
    <property type="match status" value="1"/>
</dbReference>
<dbReference type="FunFam" id="3.80.10.10:FF:000142">
    <property type="entry name" value="Ran GTPase activating protein 1"/>
    <property type="match status" value="1"/>
</dbReference>
<feature type="compositionally biased region" description="Acidic residues" evidence="8">
    <location>
        <begin position="411"/>
        <end position="452"/>
    </location>
</feature>
<keyword evidence="5" id="KW-0539">Nucleus</keyword>
<dbReference type="CDD" id="cd00116">
    <property type="entry name" value="LRR_RI"/>
    <property type="match status" value="1"/>
</dbReference>
<dbReference type="GO" id="GO:0005096">
    <property type="term" value="F:GTPase activator activity"/>
    <property type="evidence" value="ECO:0007669"/>
    <property type="project" value="UniProtKB-KW"/>
</dbReference>
<organism evidence="10 11">
    <name type="scientific">Salmo trutta</name>
    <name type="common">Brown trout</name>
    <dbReference type="NCBI Taxonomy" id="8032"/>
    <lineage>
        <taxon>Eukaryota</taxon>
        <taxon>Metazoa</taxon>
        <taxon>Chordata</taxon>
        <taxon>Craniata</taxon>
        <taxon>Vertebrata</taxon>
        <taxon>Euteleostomi</taxon>
        <taxon>Actinopterygii</taxon>
        <taxon>Neopterygii</taxon>
        <taxon>Teleostei</taxon>
        <taxon>Protacanthopterygii</taxon>
        <taxon>Salmoniformes</taxon>
        <taxon>Salmonidae</taxon>
        <taxon>Salmoninae</taxon>
        <taxon>Salmo</taxon>
    </lineage>
</organism>
<dbReference type="Pfam" id="PF07834">
    <property type="entry name" value="RanGAP1_C"/>
    <property type="match status" value="1"/>
</dbReference>
<dbReference type="GO" id="GO:0006913">
    <property type="term" value="P:nucleocytoplasmic transport"/>
    <property type="evidence" value="ECO:0007669"/>
    <property type="project" value="TreeGrafter"/>
</dbReference>
<evidence type="ECO:0000256" key="2">
    <source>
        <dbReference type="ARBA" id="ARBA00022468"/>
    </source>
</evidence>
<evidence type="ECO:0000313" key="10">
    <source>
        <dbReference type="Ensembl" id="ENSSTUP00000070741.1"/>
    </source>
</evidence>
<evidence type="ECO:0000256" key="1">
    <source>
        <dbReference type="ARBA" id="ARBA00004123"/>
    </source>
</evidence>
<dbReference type="SUPFAM" id="SSF69099">
    <property type="entry name" value="Ran-GTPase activating protein 1 (RanGAP1), C-terminal domain"/>
    <property type="match status" value="1"/>
</dbReference>
<dbReference type="Gene3D" id="3.80.10.10">
    <property type="entry name" value="Ribonuclease Inhibitor"/>
    <property type="match status" value="1"/>
</dbReference>
<dbReference type="InterPro" id="IPR009109">
    <property type="entry name" value="Ran_GTPase_activating_1_C"/>
</dbReference>
<reference evidence="10" key="2">
    <citation type="submission" date="2025-09" db="UniProtKB">
        <authorList>
            <consortium name="Ensembl"/>
        </authorList>
    </citation>
    <scope>IDENTIFICATION</scope>
</reference>